<dbReference type="EMBL" id="DXEK01000042">
    <property type="protein sequence ID" value="HIX76459.1"/>
    <property type="molecule type" value="Genomic_DNA"/>
</dbReference>
<protein>
    <submittedName>
        <fullName evidence="2">Uncharacterized protein</fullName>
    </submittedName>
</protein>
<dbReference type="SUPFAM" id="SSF52540">
    <property type="entry name" value="P-loop containing nucleoside triphosphate hydrolases"/>
    <property type="match status" value="1"/>
</dbReference>
<name>A0A9D1XBZ6_9FIRM</name>
<evidence type="ECO:0000313" key="3">
    <source>
        <dbReference type="Proteomes" id="UP000886890"/>
    </source>
</evidence>
<dbReference type="InterPro" id="IPR027417">
    <property type="entry name" value="P-loop_NTPase"/>
</dbReference>
<comment type="caution">
    <text evidence="2">The sequence shown here is derived from an EMBL/GenBank/DDBJ whole genome shotgun (WGS) entry which is preliminary data.</text>
</comment>
<dbReference type="Gene3D" id="3.40.50.300">
    <property type="entry name" value="P-loop containing nucleotide triphosphate hydrolases"/>
    <property type="match status" value="1"/>
</dbReference>
<sequence length="407" mass="46767">MKEKYEDDFRNIVKSGMQELQNSIRKHFSEEEDTETSGKTEGSGDFEQREKTMRITMLGTTSVGKTAFLSGVYQTLFLHQDEGVALRMNSKYDGEEGYTSIESIAMVRMDGTINDFPPGTSETKIYGMSLYINTKPCCDFEFMDYRGAYVREIAPGRSPDSTISPEEADKLRKQLEQSDHILLFLDAVQVSKSSDVQVRYNNCRMGMLSLIFSEVLKWKNSHVIVVLTKVDHSSVLPEDKKDNYRLLCEKAMEICTQIRSNCRSFAIIPVSAVGEGRTNDFEKTENGETMYSSHMKEAVMPAPMNVDGVILYACRAALEKKHSQLKERRNSLREEQEKMEPSGRFHTGFLWTQRQGAEWENIGKQLIEIDEQMRKVTREIETINAGRLKSVDENYVYFRKEPEERQV</sequence>
<gene>
    <name evidence="2" type="ORF">H9734_02520</name>
</gene>
<accession>A0A9D1XBZ6</accession>
<reference evidence="2" key="1">
    <citation type="journal article" date="2021" name="PeerJ">
        <title>Extensive microbial diversity within the chicken gut microbiome revealed by metagenomics and culture.</title>
        <authorList>
            <person name="Gilroy R."/>
            <person name="Ravi A."/>
            <person name="Getino M."/>
            <person name="Pursley I."/>
            <person name="Horton D.L."/>
            <person name="Alikhan N.F."/>
            <person name="Baker D."/>
            <person name="Gharbi K."/>
            <person name="Hall N."/>
            <person name="Watson M."/>
            <person name="Adriaenssens E.M."/>
            <person name="Foster-Nyarko E."/>
            <person name="Jarju S."/>
            <person name="Secka A."/>
            <person name="Antonio M."/>
            <person name="Oren A."/>
            <person name="Chaudhuri R.R."/>
            <person name="La Ragione R."/>
            <person name="Hildebrand F."/>
            <person name="Pallen M.J."/>
        </authorList>
    </citation>
    <scope>NUCLEOTIDE SEQUENCE</scope>
    <source>
        <strain evidence="2">CHK183-1962</strain>
    </source>
</reference>
<evidence type="ECO:0000313" key="2">
    <source>
        <dbReference type="EMBL" id="HIX76459.1"/>
    </source>
</evidence>
<organism evidence="2 3">
    <name type="scientific">Candidatus Fusicatenibacter merdavium</name>
    <dbReference type="NCBI Taxonomy" id="2838600"/>
    <lineage>
        <taxon>Bacteria</taxon>
        <taxon>Bacillati</taxon>
        <taxon>Bacillota</taxon>
        <taxon>Clostridia</taxon>
        <taxon>Lachnospirales</taxon>
        <taxon>Lachnospiraceae</taxon>
        <taxon>Fusicatenibacter</taxon>
    </lineage>
</organism>
<feature type="region of interest" description="Disordered" evidence="1">
    <location>
        <begin position="20"/>
        <end position="47"/>
    </location>
</feature>
<dbReference type="Proteomes" id="UP000886890">
    <property type="component" value="Unassembled WGS sequence"/>
</dbReference>
<dbReference type="AlphaFoldDB" id="A0A9D1XBZ6"/>
<reference evidence="2" key="2">
    <citation type="submission" date="2021-04" db="EMBL/GenBank/DDBJ databases">
        <authorList>
            <person name="Gilroy R."/>
        </authorList>
    </citation>
    <scope>NUCLEOTIDE SEQUENCE</scope>
    <source>
        <strain evidence="2">CHK183-1962</strain>
    </source>
</reference>
<evidence type="ECO:0000256" key="1">
    <source>
        <dbReference type="SAM" id="MobiDB-lite"/>
    </source>
</evidence>
<proteinExistence type="predicted"/>